<feature type="transmembrane region" description="Helical" evidence="7">
    <location>
        <begin position="173"/>
        <end position="192"/>
    </location>
</feature>
<evidence type="ECO:0000256" key="1">
    <source>
        <dbReference type="ARBA" id="ARBA00004141"/>
    </source>
</evidence>
<dbReference type="InterPro" id="IPR050925">
    <property type="entry name" value="Rhomboid_protease_S54"/>
</dbReference>
<comment type="similarity">
    <text evidence="2">Belongs to the peptidase S54 family.</text>
</comment>
<evidence type="ECO:0000256" key="4">
    <source>
        <dbReference type="ARBA" id="ARBA00022801"/>
    </source>
</evidence>
<evidence type="ECO:0000256" key="3">
    <source>
        <dbReference type="ARBA" id="ARBA00022692"/>
    </source>
</evidence>
<proteinExistence type="inferred from homology"/>
<sequence length="205" mass="23108">MQKLFKEAPCTAIIAAINIVVFFFLTFQGRTEDAGFLLEHGGMYVPYVFERNEYYRIFTSIFIHAGFNHLVNNMISLFLFGINLEKTIGKVKFIVIYFISGLGANLLSGWFDVVQNEYVVSVGASGAIFGLIGALLYVAIRNRGRIGNISGRGLLIMIVFTLYYGFTSVGVDNIAHLGGLILGFILGVLLYWKRKPRYNEYRSHY</sequence>
<dbReference type="SUPFAM" id="SSF144091">
    <property type="entry name" value="Rhomboid-like"/>
    <property type="match status" value="1"/>
</dbReference>
<comment type="caution">
    <text evidence="9">The sequence shown here is derived from an EMBL/GenBank/DDBJ whole genome shotgun (WGS) entry which is preliminary data.</text>
</comment>
<feature type="transmembrane region" description="Helical" evidence="7">
    <location>
        <begin position="149"/>
        <end position="167"/>
    </location>
</feature>
<keyword evidence="3 7" id="KW-0812">Transmembrane</keyword>
<dbReference type="InterPro" id="IPR035952">
    <property type="entry name" value="Rhomboid-like_sf"/>
</dbReference>
<accession>A0ABT1E9E5</accession>
<dbReference type="InterPro" id="IPR022764">
    <property type="entry name" value="Peptidase_S54_rhomboid_dom"/>
</dbReference>
<feature type="domain" description="Peptidase S54 rhomboid" evidence="8">
    <location>
        <begin position="52"/>
        <end position="192"/>
    </location>
</feature>
<dbReference type="RefSeq" id="WP_262066233.1">
    <property type="nucleotide sequence ID" value="NZ_JAMXOD010000010.1"/>
</dbReference>
<evidence type="ECO:0000256" key="5">
    <source>
        <dbReference type="ARBA" id="ARBA00022989"/>
    </source>
</evidence>
<evidence type="ECO:0000313" key="9">
    <source>
        <dbReference type="EMBL" id="MCP1102449.1"/>
    </source>
</evidence>
<evidence type="ECO:0000313" key="10">
    <source>
        <dbReference type="Proteomes" id="UP001523566"/>
    </source>
</evidence>
<dbReference type="EMBL" id="JAMZFW010000010">
    <property type="protein sequence ID" value="MCP1102449.1"/>
    <property type="molecule type" value="Genomic_DNA"/>
</dbReference>
<dbReference type="PANTHER" id="PTHR43731">
    <property type="entry name" value="RHOMBOID PROTEASE"/>
    <property type="match status" value="1"/>
</dbReference>
<evidence type="ECO:0000256" key="2">
    <source>
        <dbReference type="ARBA" id="ARBA00009045"/>
    </source>
</evidence>
<dbReference type="Pfam" id="PF01694">
    <property type="entry name" value="Rhomboid"/>
    <property type="match status" value="1"/>
</dbReference>
<name>A0ABT1E9E5_9FIRM</name>
<dbReference type="Proteomes" id="UP001523566">
    <property type="component" value="Unassembled WGS sequence"/>
</dbReference>
<evidence type="ECO:0000256" key="7">
    <source>
        <dbReference type="SAM" id="Phobius"/>
    </source>
</evidence>
<dbReference type="PANTHER" id="PTHR43731:SF14">
    <property type="entry name" value="PRESENILIN-ASSOCIATED RHOMBOID-LIKE PROTEIN, MITOCHONDRIAL"/>
    <property type="match status" value="1"/>
</dbReference>
<feature type="transmembrane region" description="Helical" evidence="7">
    <location>
        <begin position="94"/>
        <end position="112"/>
    </location>
</feature>
<dbReference type="GO" id="GO:0008233">
    <property type="term" value="F:peptidase activity"/>
    <property type="evidence" value="ECO:0007669"/>
    <property type="project" value="UniProtKB-KW"/>
</dbReference>
<dbReference type="GO" id="GO:0006508">
    <property type="term" value="P:proteolysis"/>
    <property type="evidence" value="ECO:0007669"/>
    <property type="project" value="UniProtKB-KW"/>
</dbReference>
<protein>
    <submittedName>
        <fullName evidence="9">Rhomboid family intramembrane serine protease</fullName>
    </submittedName>
</protein>
<keyword evidence="10" id="KW-1185">Reference proteome</keyword>
<keyword evidence="4" id="KW-0378">Hydrolase</keyword>
<evidence type="ECO:0000256" key="6">
    <source>
        <dbReference type="ARBA" id="ARBA00023136"/>
    </source>
</evidence>
<gene>
    <name evidence="9" type="ORF">NK125_08495</name>
</gene>
<organism evidence="9 10">
    <name type="scientific">Aequitasia blattaphilus</name>
    <dbReference type="NCBI Taxonomy" id="2949332"/>
    <lineage>
        <taxon>Bacteria</taxon>
        <taxon>Bacillati</taxon>
        <taxon>Bacillota</taxon>
        <taxon>Clostridia</taxon>
        <taxon>Lachnospirales</taxon>
        <taxon>Lachnospiraceae</taxon>
        <taxon>Aequitasia</taxon>
    </lineage>
</organism>
<keyword evidence="9" id="KW-0645">Protease</keyword>
<dbReference type="Gene3D" id="1.20.1540.10">
    <property type="entry name" value="Rhomboid-like"/>
    <property type="match status" value="1"/>
</dbReference>
<comment type="subcellular location">
    <subcellularLocation>
        <location evidence="1">Membrane</location>
        <topology evidence="1">Multi-pass membrane protein</topology>
    </subcellularLocation>
</comment>
<feature type="transmembrane region" description="Helical" evidence="7">
    <location>
        <begin position="118"/>
        <end position="140"/>
    </location>
</feature>
<keyword evidence="6 7" id="KW-0472">Membrane</keyword>
<feature type="transmembrane region" description="Helical" evidence="7">
    <location>
        <begin position="12"/>
        <end position="29"/>
    </location>
</feature>
<feature type="transmembrane region" description="Helical" evidence="7">
    <location>
        <begin position="57"/>
        <end position="82"/>
    </location>
</feature>
<evidence type="ECO:0000259" key="8">
    <source>
        <dbReference type="Pfam" id="PF01694"/>
    </source>
</evidence>
<reference evidence="9 10" key="1">
    <citation type="journal article" date="2022" name="Genome Biol. Evol.">
        <title>Host diet, physiology and behaviors set the stage for Lachnospiraceae cladogenesis.</title>
        <authorList>
            <person name="Vera-Ponce De Leon A."/>
            <person name="Schneider M."/>
            <person name="Jahnes B.C."/>
            <person name="Sadowski V."/>
            <person name="Camuy-Velez L.A."/>
            <person name="Duan J."/>
            <person name="Sabree Z.L."/>
        </authorList>
    </citation>
    <scope>NUCLEOTIDE SEQUENCE [LARGE SCALE GENOMIC DNA]</scope>
    <source>
        <strain evidence="9 10">PAL113</strain>
    </source>
</reference>
<keyword evidence="5 7" id="KW-1133">Transmembrane helix</keyword>